<evidence type="ECO:0000313" key="13">
    <source>
        <dbReference type="Proteomes" id="UP000033358"/>
    </source>
</evidence>
<comment type="similarity">
    <text evidence="9">Belongs to the 'phage' integrase family. XerC subfamily.</text>
</comment>
<feature type="active site" evidence="9">
    <location>
        <position position="168"/>
    </location>
</feature>
<reference evidence="12 13" key="1">
    <citation type="submission" date="2015-02" db="EMBL/GenBank/DDBJ databases">
        <title>Single cell genomics of a rare environmental alphaproteobacterium provides unique insights into Rickettsiaceae evolution.</title>
        <authorList>
            <person name="Martijn J."/>
            <person name="Schulz F."/>
            <person name="Zaremba-Niedzwiedzka K."/>
            <person name="Viklund J."/>
            <person name="Stepanauskas R."/>
            <person name="Andersson S.G.E."/>
            <person name="Horn M."/>
            <person name="Guy L."/>
            <person name="Ettema T.J.G."/>
        </authorList>
    </citation>
    <scope>NUCLEOTIDE SEQUENCE [LARGE SCALE GENOMIC DNA]</scope>
    <source>
        <strain evidence="12 13">SCGC AAA041-L04</strain>
    </source>
</reference>
<accession>A0A0F5MMJ3</accession>
<keyword evidence="4 9" id="KW-0159">Chromosome partition</keyword>
<evidence type="ECO:0000256" key="6">
    <source>
        <dbReference type="ARBA" id="ARBA00023125"/>
    </source>
</evidence>
<dbReference type="InterPro" id="IPR013762">
    <property type="entry name" value="Integrase-like_cat_sf"/>
</dbReference>
<evidence type="ECO:0000313" key="12">
    <source>
        <dbReference type="EMBL" id="KKB96038.1"/>
    </source>
</evidence>
<dbReference type="Pfam" id="PF00589">
    <property type="entry name" value="Phage_integrase"/>
    <property type="match status" value="1"/>
</dbReference>
<dbReference type="Gene3D" id="1.10.150.130">
    <property type="match status" value="1"/>
</dbReference>
<keyword evidence="7 9" id="KW-0233">DNA recombination</keyword>
<feature type="active site" description="O-(3'-phospho-DNA)-tyrosine intermediate" evidence="9">
    <location>
        <position position="291"/>
    </location>
</feature>
<gene>
    <name evidence="12" type="primary">xerD_2</name>
    <name evidence="9" type="synonym">xerC</name>
    <name evidence="12" type="ORF">SZ25_00886</name>
</gene>
<dbReference type="Pfam" id="PF02899">
    <property type="entry name" value="Phage_int_SAM_1"/>
    <property type="match status" value="1"/>
</dbReference>
<dbReference type="PANTHER" id="PTHR30349">
    <property type="entry name" value="PHAGE INTEGRASE-RELATED"/>
    <property type="match status" value="1"/>
</dbReference>
<dbReference type="InterPro" id="IPR050090">
    <property type="entry name" value="Tyrosine_recombinase_XerCD"/>
</dbReference>
<dbReference type="PANTHER" id="PTHR30349:SF90">
    <property type="entry name" value="TYROSINE RECOMBINASE XERD"/>
    <property type="match status" value="1"/>
</dbReference>
<dbReference type="InterPro" id="IPR002104">
    <property type="entry name" value="Integrase_catalytic"/>
</dbReference>
<evidence type="ECO:0000256" key="3">
    <source>
        <dbReference type="ARBA" id="ARBA00022618"/>
    </source>
</evidence>
<evidence type="ECO:0000256" key="2">
    <source>
        <dbReference type="ARBA" id="ARBA00022490"/>
    </source>
</evidence>
<dbReference type="Proteomes" id="UP000033358">
    <property type="component" value="Unassembled WGS sequence"/>
</dbReference>
<evidence type="ECO:0000256" key="8">
    <source>
        <dbReference type="ARBA" id="ARBA00023306"/>
    </source>
</evidence>
<feature type="domain" description="Core-binding (CB)" evidence="11">
    <location>
        <begin position="13"/>
        <end position="104"/>
    </location>
</feature>
<evidence type="ECO:0000256" key="7">
    <source>
        <dbReference type="ARBA" id="ARBA00023172"/>
    </source>
</evidence>
<dbReference type="GO" id="GO:0006313">
    <property type="term" value="P:DNA transposition"/>
    <property type="evidence" value="ECO:0007669"/>
    <property type="project" value="UniProtKB-UniRule"/>
</dbReference>
<keyword evidence="3 9" id="KW-0132">Cell division</keyword>
<evidence type="ECO:0000259" key="10">
    <source>
        <dbReference type="PROSITE" id="PS51898"/>
    </source>
</evidence>
<dbReference type="InterPro" id="IPR023009">
    <property type="entry name" value="Tyrosine_recombinase_XerC/XerD"/>
</dbReference>
<feature type="active site" evidence="9">
    <location>
        <position position="259"/>
    </location>
</feature>
<keyword evidence="6 9" id="KW-0238">DNA-binding</keyword>
<dbReference type="InterPro" id="IPR004107">
    <property type="entry name" value="Integrase_SAM-like_N"/>
</dbReference>
<evidence type="ECO:0000256" key="1">
    <source>
        <dbReference type="ARBA" id="ARBA00004496"/>
    </source>
</evidence>
<dbReference type="HAMAP" id="MF_01808">
    <property type="entry name" value="Recomb_XerC_XerD"/>
    <property type="match status" value="1"/>
</dbReference>
<dbReference type="InterPro" id="IPR011010">
    <property type="entry name" value="DNA_brk_join_enz"/>
</dbReference>
<proteinExistence type="inferred from homology"/>
<dbReference type="GO" id="GO:0003677">
    <property type="term" value="F:DNA binding"/>
    <property type="evidence" value="ECO:0007669"/>
    <property type="project" value="UniProtKB-UniRule"/>
</dbReference>
<evidence type="ECO:0000256" key="9">
    <source>
        <dbReference type="HAMAP-Rule" id="MF_01808"/>
    </source>
</evidence>
<dbReference type="EMBL" id="JYHA01000147">
    <property type="protein sequence ID" value="KKB96038.1"/>
    <property type="molecule type" value="Genomic_DNA"/>
</dbReference>
<dbReference type="AlphaFoldDB" id="A0A0F5MMJ3"/>
<name>A0A0F5MMJ3_9RICK</name>
<dbReference type="PATRIC" id="fig|1607817.3.peg.885"/>
<comment type="subunit">
    <text evidence="9">Forms a cyclic heterotetrameric complex composed of two molecules of XerC and two molecules of XerD.</text>
</comment>
<dbReference type="PROSITE" id="PS51898">
    <property type="entry name" value="TYR_RECOMBINASE"/>
    <property type="match status" value="1"/>
</dbReference>
<sequence length="310" mass="35580">MRMISSLEKIVDSNLLILCHNWLEWLKLEKLSSVATIRNYSTDIRVFMVFINHHKSSNISVSLIKELSISDFRAWISSLHNSNIKSISLARKISAIKNFFKYLSKFEQIENNNIFAIRSPKLSKSLPRPLLEEDAKMAIENIATISQDNWVNLRDMAILALIYGCGLRISEALSINKSQINNDYLSIVGKGKKERIIPVLPIVRQYINNYLEQCPYHIDNEIFVSIKGEPLSADLFRVQVRKLRKKFGLNDKVTPHAFRHSFATHLLAGGADLRAIQDLLGHEDLSTTERYTLIETSKLVEVYNKFHPRG</sequence>
<comment type="caution">
    <text evidence="12">The sequence shown here is derived from an EMBL/GenBank/DDBJ whole genome shotgun (WGS) entry which is preliminary data.</text>
</comment>
<dbReference type="GO" id="GO:0005737">
    <property type="term" value="C:cytoplasm"/>
    <property type="evidence" value="ECO:0007669"/>
    <property type="project" value="UniProtKB-SubCell"/>
</dbReference>
<feature type="active site" evidence="9">
    <location>
        <position position="190"/>
    </location>
</feature>
<comment type="function">
    <text evidence="9">Site-specific tyrosine recombinase, which acts by catalyzing the cutting and rejoining of the recombining DNA molecules. The XerC-XerD complex is essential to convert dimers of the bacterial chromosome into monomers to permit their segregation at cell division. It also contributes to the segregational stability of plasmids.</text>
</comment>
<feature type="active site" evidence="9">
    <location>
        <position position="282"/>
    </location>
</feature>
<dbReference type="InterPro" id="IPR010998">
    <property type="entry name" value="Integrase_recombinase_N"/>
</dbReference>
<dbReference type="SUPFAM" id="SSF56349">
    <property type="entry name" value="DNA breaking-rejoining enzymes"/>
    <property type="match status" value="1"/>
</dbReference>
<keyword evidence="13" id="KW-1185">Reference proteome</keyword>
<keyword evidence="2 9" id="KW-0963">Cytoplasm</keyword>
<feature type="domain" description="Tyr recombinase" evidence="10">
    <location>
        <begin position="125"/>
        <end position="304"/>
    </location>
</feature>
<keyword evidence="8 9" id="KW-0131">Cell cycle</keyword>
<evidence type="ECO:0000256" key="4">
    <source>
        <dbReference type="ARBA" id="ARBA00022829"/>
    </source>
</evidence>
<dbReference type="GO" id="GO:0009037">
    <property type="term" value="F:tyrosine-based site-specific recombinase activity"/>
    <property type="evidence" value="ECO:0007669"/>
    <property type="project" value="UniProtKB-UniRule"/>
</dbReference>
<dbReference type="GO" id="GO:0051301">
    <property type="term" value="P:cell division"/>
    <property type="evidence" value="ECO:0007669"/>
    <property type="project" value="UniProtKB-KW"/>
</dbReference>
<feature type="active site" evidence="9">
    <location>
        <position position="256"/>
    </location>
</feature>
<dbReference type="InterPro" id="IPR044068">
    <property type="entry name" value="CB"/>
</dbReference>
<protein>
    <recommendedName>
        <fullName evidence="9">Tyrosine recombinase XerC</fullName>
    </recommendedName>
</protein>
<dbReference type="GO" id="GO:0007059">
    <property type="term" value="P:chromosome segregation"/>
    <property type="evidence" value="ECO:0007669"/>
    <property type="project" value="UniProtKB-UniRule"/>
</dbReference>
<dbReference type="PROSITE" id="PS51900">
    <property type="entry name" value="CB"/>
    <property type="match status" value="1"/>
</dbReference>
<dbReference type="Gene3D" id="1.10.443.10">
    <property type="entry name" value="Intergrase catalytic core"/>
    <property type="match status" value="1"/>
</dbReference>
<evidence type="ECO:0000259" key="11">
    <source>
        <dbReference type="PROSITE" id="PS51900"/>
    </source>
</evidence>
<organism evidence="12 13">
    <name type="scientific">Candidatus Arcanibacter lacustris</name>
    <dbReference type="NCBI Taxonomy" id="1607817"/>
    <lineage>
        <taxon>Bacteria</taxon>
        <taxon>Pseudomonadati</taxon>
        <taxon>Pseudomonadota</taxon>
        <taxon>Alphaproteobacteria</taxon>
        <taxon>Rickettsiales</taxon>
        <taxon>Candidatus Arcanibacter</taxon>
    </lineage>
</organism>
<evidence type="ECO:0000256" key="5">
    <source>
        <dbReference type="ARBA" id="ARBA00022908"/>
    </source>
</evidence>
<comment type="subcellular location">
    <subcellularLocation>
        <location evidence="1 9">Cytoplasm</location>
    </subcellularLocation>
</comment>
<keyword evidence="5 9" id="KW-0229">DNA integration</keyword>